<dbReference type="GO" id="GO:0000146">
    <property type="term" value="F:microfilament motor activity"/>
    <property type="evidence" value="ECO:0000318"/>
    <property type="project" value="GO_Central"/>
</dbReference>
<evidence type="ECO:0000313" key="15">
    <source>
        <dbReference type="EMBL" id="KEH40916.1"/>
    </source>
</evidence>
<dbReference type="GO" id="GO:0005516">
    <property type="term" value="F:calmodulin binding"/>
    <property type="evidence" value="ECO:0007669"/>
    <property type="project" value="UniProtKB-KW"/>
</dbReference>
<dbReference type="Gene3D" id="1.20.5.190">
    <property type="match status" value="3"/>
</dbReference>
<comment type="similarity">
    <text evidence="1">Belongs to the TRAFAC class myosin-kinesin ATPase superfamily. Myosin family. Plant myosin class XI subfamily.</text>
</comment>
<feature type="domain" description="Myosin N-terminal SH3-like" evidence="14">
    <location>
        <begin position="8"/>
        <end position="57"/>
    </location>
</feature>
<dbReference type="SUPFAM" id="SSF52540">
    <property type="entry name" value="P-loop containing nucleoside triphosphate hydrolases"/>
    <property type="match status" value="2"/>
</dbReference>
<feature type="coiled-coil region" evidence="11">
    <location>
        <begin position="868"/>
        <end position="1045"/>
    </location>
</feature>
<keyword evidence="2" id="KW-0677">Repeat</keyword>
<dbReference type="PANTHER" id="PTHR13140">
    <property type="entry name" value="MYOSIN"/>
    <property type="match status" value="1"/>
</dbReference>
<dbReference type="InterPro" id="IPR000048">
    <property type="entry name" value="IQ_motif_EF-hand-BS"/>
</dbReference>
<feature type="domain" description="Myosin motor" evidence="13">
    <location>
        <begin position="62"/>
        <end position="733"/>
    </location>
</feature>
<evidence type="ECO:0000256" key="5">
    <source>
        <dbReference type="ARBA" id="ARBA00022860"/>
    </source>
</evidence>
<reference evidence="16" key="3">
    <citation type="submission" date="2015-04" db="UniProtKB">
        <authorList>
            <consortium name="EnsemblPlants"/>
        </authorList>
    </citation>
    <scope>IDENTIFICATION</scope>
    <source>
        <strain evidence="16">cv. Jemalong A17</strain>
    </source>
</reference>
<dbReference type="InterPro" id="IPR027417">
    <property type="entry name" value="P-loop_NTPase"/>
</dbReference>
<keyword evidence="17" id="KW-1185">Reference proteome</keyword>
<keyword evidence="9 10" id="KW-0009">Actin-binding</keyword>
<dbReference type="GO" id="GO:0016459">
    <property type="term" value="C:myosin complex"/>
    <property type="evidence" value="ECO:0007669"/>
    <property type="project" value="UniProtKB-KW"/>
</dbReference>
<keyword evidence="8 10" id="KW-0505">Motor protein</keyword>
<dbReference type="InterPro" id="IPR004009">
    <property type="entry name" value="SH3_Myosin"/>
</dbReference>
<accession>A0A072VH49</accession>
<dbReference type="InterPro" id="IPR036018">
    <property type="entry name" value="MYSc_Myo11"/>
</dbReference>
<dbReference type="InterPro" id="IPR001609">
    <property type="entry name" value="Myosin_head_motor_dom-like"/>
</dbReference>
<dbReference type="GO" id="GO:0030048">
    <property type="term" value="P:actin filament-based movement"/>
    <property type="evidence" value="ECO:0007669"/>
    <property type="project" value="UniProtKB-ARBA"/>
</dbReference>
<dbReference type="InterPro" id="IPR008989">
    <property type="entry name" value="Myosin_S1_N"/>
</dbReference>
<protein>
    <submittedName>
        <fullName evidence="15">Myosin heavy chain</fullName>
    </submittedName>
</protein>
<feature type="region of interest" description="Actin-binding" evidence="10">
    <location>
        <begin position="615"/>
        <end position="637"/>
    </location>
</feature>
<dbReference type="SMART" id="SM00242">
    <property type="entry name" value="MYSc"/>
    <property type="match status" value="1"/>
</dbReference>
<evidence type="ECO:0000256" key="7">
    <source>
        <dbReference type="ARBA" id="ARBA00023123"/>
    </source>
</evidence>
<gene>
    <name evidence="15" type="ordered locus">MTR_1g037500</name>
</gene>
<dbReference type="STRING" id="3880.A0A072VH49"/>
<dbReference type="Pfam" id="PF00612">
    <property type="entry name" value="IQ"/>
    <property type="match status" value="4"/>
</dbReference>
<keyword evidence="3 10" id="KW-0547">Nucleotide-binding</keyword>
<evidence type="ECO:0000256" key="3">
    <source>
        <dbReference type="ARBA" id="ARBA00022741"/>
    </source>
</evidence>
<dbReference type="CDD" id="cd01384">
    <property type="entry name" value="MYSc_Myo11"/>
    <property type="match status" value="1"/>
</dbReference>
<evidence type="ECO:0000259" key="13">
    <source>
        <dbReference type="PROSITE" id="PS51456"/>
    </source>
</evidence>
<evidence type="ECO:0000256" key="1">
    <source>
        <dbReference type="ARBA" id="ARBA00008049"/>
    </source>
</evidence>
<dbReference type="PROSITE" id="PS50096">
    <property type="entry name" value="IQ"/>
    <property type="match status" value="5"/>
</dbReference>
<evidence type="ECO:0000259" key="14">
    <source>
        <dbReference type="PROSITE" id="PS51844"/>
    </source>
</evidence>
<dbReference type="Pfam" id="PF01843">
    <property type="entry name" value="DIL"/>
    <property type="match status" value="1"/>
</dbReference>
<dbReference type="GO" id="GO:0005524">
    <property type="term" value="F:ATP binding"/>
    <property type="evidence" value="ECO:0007669"/>
    <property type="project" value="UniProtKB-UniRule"/>
</dbReference>
<evidence type="ECO:0000256" key="11">
    <source>
        <dbReference type="SAM" id="Coils"/>
    </source>
</evidence>
<dbReference type="EMBL" id="CM001217">
    <property type="protein sequence ID" value="KEH40916.1"/>
    <property type="molecule type" value="Genomic_DNA"/>
</dbReference>
<dbReference type="FunFam" id="1.10.10.820:FF:000001">
    <property type="entry name" value="Myosin heavy chain"/>
    <property type="match status" value="1"/>
</dbReference>
<dbReference type="GO" id="GO:0005737">
    <property type="term" value="C:cytoplasm"/>
    <property type="evidence" value="ECO:0000318"/>
    <property type="project" value="GO_Central"/>
</dbReference>
<dbReference type="SMART" id="SM00015">
    <property type="entry name" value="IQ"/>
    <property type="match status" value="6"/>
</dbReference>
<proteinExistence type="inferred from homology"/>
<evidence type="ECO:0000256" key="4">
    <source>
        <dbReference type="ARBA" id="ARBA00022840"/>
    </source>
</evidence>
<dbReference type="Gene3D" id="3.40.850.10">
    <property type="entry name" value="Kinesin motor domain"/>
    <property type="match status" value="1"/>
</dbReference>
<dbReference type="GO" id="GO:0007015">
    <property type="term" value="P:actin filament organization"/>
    <property type="evidence" value="ECO:0000318"/>
    <property type="project" value="GO_Central"/>
</dbReference>
<evidence type="ECO:0000259" key="12">
    <source>
        <dbReference type="PROSITE" id="PS51126"/>
    </source>
</evidence>
<feature type="domain" description="Dilute" evidence="12">
    <location>
        <begin position="1119"/>
        <end position="1401"/>
    </location>
</feature>
<reference evidence="15 17" key="2">
    <citation type="journal article" date="2014" name="BMC Genomics">
        <title>An improved genome release (version Mt4.0) for the model legume Medicago truncatula.</title>
        <authorList>
            <person name="Tang H."/>
            <person name="Krishnakumar V."/>
            <person name="Bidwell S."/>
            <person name="Rosen B."/>
            <person name="Chan A."/>
            <person name="Zhou S."/>
            <person name="Gentzbittel L."/>
            <person name="Childs K.L."/>
            <person name="Yandell M."/>
            <person name="Gundlach H."/>
            <person name="Mayer K.F."/>
            <person name="Schwartz D.C."/>
            <person name="Town C.D."/>
        </authorList>
    </citation>
    <scope>GENOME REANNOTATION</scope>
    <source>
        <strain evidence="15">A17</strain>
        <strain evidence="16 17">cv. Jemalong A17</strain>
    </source>
</reference>
<dbReference type="FunFam" id="1.20.5.190:FF:000001">
    <property type="entry name" value="unconventional myosin-Va"/>
    <property type="match status" value="2"/>
</dbReference>
<evidence type="ECO:0000256" key="10">
    <source>
        <dbReference type="PROSITE-ProRule" id="PRU00782"/>
    </source>
</evidence>
<dbReference type="Gene3D" id="1.10.10.820">
    <property type="match status" value="1"/>
</dbReference>
<dbReference type="InterPro" id="IPR036961">
    <property type="entry name" value="Kinesin_motor_dom_sf"/>
</dbReference>
<dbReference type="FunFam" id="1.20.58.530:FF:000002">
    <property type="entry name" value="Class V myosin"/>
    <property type="match status" value="1"/>
</dbReference>
<keyword evidence="7 10" id="KW-0518">Myosin</keyword>
<dbReference type="Pfam" id="PF02736">
    <property type="entry name" value="Myosin_N"/>
    <property type="match status" value="1"/>
</dbReference>
<name>A0A072VH49_MEDTR</name>
<dbReference type="Gene3D" id="2.30.30.360">
    <property type="entry name" value="Myosin S1 fragment, N-terminal"/>
    <property type="match status" value="1"/>
</dbReference>
<keyword evidence="5" id="KW-0112">Calmodulin-binding</keyword>
<dbReference type="PRINTS" id="PR00193">
    <property type="entry name" value="MYOSINHEAVY"/>
</dbReference>
<evidence type="ECO:0000313" key="16">
    <source>
        <dbReference type="EnsemblPlants" id="KEH40916"/>
    </source>
</evidence>
<dbReference type="FunFam" id="1.20.120.720:FF:000011">
    <property type="entry name" value="Myosin 2"/>
    <property type="match status" value="1"/>
</dbReference>
<keyword evidence="4 10" id="KW-0067">ATP-binding</keyword>
<dbReference type="GO" id="GO:0015629">
    <property type="term" value="C:actin cytoskeleton"/>
    <property type="evidence" value="ECO:0000318"/>
    <property type="project" value="GO_Central"/>
</dbReference>
<dbReference type="Proteomes" id="UP000002051">
    <property type="component" value="Unassembled WGS sequence"/>
</dbReference>
<dbReference type="PROSITE" id="PS51844">
    <property type="entry name" value="SH3_LIKE"/>
    <property type="match status" value="1"/>
</dbReference>
<reference evidence="15 17" key="1">
    <citation type="journal article" date="2011" name="Nature">
        <title>The Medicago genome provides insight into the evolution of rhizobial symbioses.</title>
        <authorList>
            <person name="Young N.D."/>
            <person name="Debelle F."/>
            <person name="Oldroyd G.E."/>
            <person name="Geurts R."/>
            <person name="Cannon S.B."/>
            <person name="Udvardi M.K."/>
            <person name="Benedito V.A."/>
            <person name="Mayer K.F."/>
            <person name="Gouzy J."/>
            <person name="Schoof H."/>
            <person name="Van de Peer Y."/>
            <person name="Proost S."/>
            <person name="Cook D.R."/>
            <person name="Meyers B.C."/>
            <person name="Spannagl M."/>
            <person name="Cheung F."/>
            <person name="De Mita S."/>
            <person name="Krishnakumar V."/>
            <person name="Gundlach H."/>
            <person name="Zhou S."/>
            <person name="Mudge J."/>
            <person name="Bharti A.K."/>
            <person name="Murray J.D."/>
            <person name="Naoumkina M.A."/>
            <person name="Rosen B."/>
            <person name="Silverstein K.A."/>
            <person name="Tang H."/>
            <person name="Rombauts S."/>
            <person name="Zhao P.X."/>
            <person name="Zhou P."/>
            <person name="Barbe V."/>
            <person name="Bardou P."/>
            <person name="Bechner M."/>
            <person name="Bellec A."/>
            <person name="Berger A."/>
            <person name="Berges H."/>
            <person name="Bidwell S."/>
            <person name="Bisseling T."/>
            <person name="Choisne N."/>
            <person name="Couloux A."/>
            <person name="Denny R."/>
            <person name="Deshpande S."/>
            <person name="Dai X."/>
            <person name="Doyle J.J."/>
            <person name="Dudez A.M."/>
            <person name="Farmer A.D."/>
            <person name="Fouteau S."/>
            <person name="Franken C."/>
            <person name="Gibelin C."/>
            <person name="Gish J."/>
            <person name="Goldstein S."/>
            <person name="Gonzalez A.J."/>
            <person name="Green P.J."/>
            <person name="Hallab A."/>
            <person name="Hartog M."/>
            <person name="Hua A."/>
            <person name="Humphray S.J."/>
            <person name="Jeong D.H."/>
            <person name="Jing Y."/>
            <person name="Jocker A."/>
            <person name="Kenton S.M."/>
            <person name="Kim D.J."/>
            <person name="Klee K."/>
            <person name="Lai H."/>
            <person name="Lang C."/>
            <person name="Lin S."/>
            <person name="Macmil S.L."/>
            <person name="Magdelenat G."/>
            <person name="Matthews L."/>
            <person name="McCorrison J."/>
            <person name="Monaghan E.L."/>
            <person name="Mun J.H."/>
            <person name="Najar F.Z."/>
            <person name="Nicholson C."/>
            <person name="Noirot C."/>
            <person name="O'Bleness M."/>
            <person name="Paule C.R."/>
            <person name="Poulain J."/>
            <person name="Prion F."/>
            <person name="Qin B."/>
            <person name="Qu C."/>
            <person name="Retzel E.F."/>
            <person name="Riddle C."/>
            <person name="Sallet E."/>
            <person name="Samain S."/>
            <person name="Samson N."/>
            <person name="Sanders I."/>
            <person name="Saurat O."/>
            <person name="Scarpelli C."/>
            <person name="Schiex T."/>
            <person name="Segurens B."/>
            <person name="Severin A.J."/>
            <person name="Sherrier D.J."/>
            <person name="Shi R."/>
            <person name="Sims S."/>
            <person name="Singer S.R."/>
            <person name="Sinharoy S."/>
            <person name="Sterck L."/>
            <person name="Viollet A."/>
            <person name="Wang B.B."/>
            <person name="Wang K."/>
            <person name="Wang M."/>
            <person name="Wang X."/>
            <person name="Warfsmann J."/>
            <person name="Weissenbach J."/>
            <person name="White D.D."/>
            <person name="White J.D."/>
            <person name="Wiley G.B."/>
            <person name="Wincker P."/>
            <person name="Xing Y."/>
            <person name="Yang L."/>
            <person name="Yao Z."/>
            <person name="Ying F."/>
            <person name="Zhai J."/>
            <person name="Zhou L."/>
            <person name="Zuber A."/>
            <person name="Denarie J."/>
            <person name="Dixon R.A."/>
            <person name="May G.D."/>
            <person name="Schwartz D.C."/>
            <person name="Rogers J."/>
            <person name="Quetier F."/>
            <person name="Town C.D."/>
            <person name="Roe B.A."/>
        </authorList>
    </citation>
    <scope>NUCLEOTIDE SEQUENCE [LARGE SCALE GENOMIC DNA]</scope>
    <source>
        <strain evidence="15">A17</strain>
        <strain evidence="16 17">cv. Jemalong A17</strain>
    </source>
</reference>
<evidence type="ECO:0000256" key="8">
    <source>
        <dbReference type="ARBA" id="ARBA00023175"/>
    </source>
</evidence>
<dbReference type="HOGENOM" id="CLU_000192_3_1_1"/>
<dbReference type="GO" id="GO:0016020">
    <property type="term" value="C:membrane"/>
    <property type="evidence" value="ECO:0000318"/>
    <property type="project" value="GO_Central"/>
</dbReference>
<feature type="binding site" evidence="10">
    <location>
        <begin position="156"/>
        <end position="163"/>
    </location>
    <ligand>
        <name>ATP</name>
        <dbReference type="ChEBI" id="CHEBI:30616"/>
    </ligand>
</feature>
<evidence type="ECO:0000256" key="6">
    <source>
        <dbReference type="ARBA" id="ARBA00023054"/>
    </source>
</evidence>
<dbReference type="Pfam" id="PF00063">
    <property type="entry name" value="Myosin_head"/>
    <property type="match status" value="1"/>
</dbReference>
<dbReference type="GO" id="GO:0051015">
    <property type="term" value="F:actin filament binding"/>
    <property type="evidence" value="ECO:0000318"/>
    <property type="project" value="GO_Central"/>
</dbReference>
<dbReference type="PROSITE" id="PS51456">
    <property type="entry name" value="MYOSIN_MOTOR"/>
    <property type="match status" value="1"/>
</dbReference>
<evidence type="ECO:0000256" key="9">
    <source>
        <dbReference type="ARBA" id="ARBA00023203"/>
    </source>
</evidence>
<dbReference type="EnsemblPlants" id="KEH40916">
    <property type="protein sequence ID" value="KEH40916"/>
    <property type="gene ID" value="MTR_1g037500"/>
</dbReference>
<dbReference type="PANTHER" id="PTHR13140:SF751">
    <property type="entry name" value="MYOSIN HEAVY CHAIN"/>
    <property type="match status" value="1"/>
</dbReference>
<evidence type="ECO:0000313" key="17">
    <source>
        <dbReference type="Proteomes" id="UP000002051"/>
    </source>
</evidence>
<dbReference type="PROSITE" id="PS51126">
    <property type="entry name" value="DILUTE"/>
    <property type="match status" value="1"/>
</dbReference>
<dbReference type="Gene3D" id="1.20.58.530">
    <property type="match status" value="1"/>
</dbReference>
<dbReference type="InterPro" id="IPR002710">
    <property type="entry name" value="Dilute_dom"/>
</dbReference>
<organism evidence="15 17">
    <name type="scientific">Medicago truncatula</name>
    <name type="common">Barrel medic</name>
    <name type="synonym">Medicago tribuloides</name>
    <dbReference type="NCBI Taxonomy" id="3880"/>
    <lineage>
        <taxon>Eukaryota</taxon>
        <taxon>Viridiplantae</taxon>
        <taxon>Streptophyta</taxon>
        <taxon>Embryophyta</taxon>
        <taxon>Tracheophyta</taxon>
        <taxon>Spermatophyta</taxon>
        <taxon>Magnoliopsida</taxon>
        <taxon>eudicotyledons</taxon>
        <taxon>Gunneridae</taxon>
        <taxon>Pentapetalae</taxon>
        <taxon>rosids</taxon>
        <taxon>fabids</taxon>
        <taxon>Fabales</taxon>
        <taxon>Fabaceae</taxon>
        <taxon>Papilionoideae</taxon>
        <taxon>50 kb inversion clade</taxon>
        <taxon>NPAAA clade</taxon>
        <taxon>Hologalegina</taxon>
        <taxon>IRL clade</taxon>
        <taxon>Trifolieae</taxon>
        <taxon>Medicago</taxon>
    </lineage>
</organism>
<keyword evidence="6 11" id="KW-0175">Coiled coil</keyword>
<sequence>MAGQLTYFVGSHVWVEDPDEAWIDGEILESKDDEITISYESGKKVVSKSANIYPKDPEFPTDGVEDMTRLSYMHEPGVLQNLQIRYTINEIYTYTGNILIAVNPFQRLPHLYANETMAKYKGADFGEQSPHPFAIAGYAYRKMINEEKSQAILVSGESGAGKTESTKMLMHYLAYLGGRAATEGRSVEQQVLESNPVLEAFGNAKTVRNNNSSRFGKFVEIQFDQKGRISGAAIRTYLLERSRVCQVSDPERNYHCFYMLCAAPQEDVDKFKLGNPRNFHYLNQSNCIELDALDDAKEYLATRRAMDVVGISSDEQDAIFRIVAAVLHLGNIEFIKAVDEGMDSSTPKDEKSHFHLKTAAELLMCDEKSLEDSFCKRVMVTRGEAITKWLDPNSAALSRDALAKIVYSRLFDWIVDKINNSIGQDPTSKNLIGVLDIYGFESFKTNSFEQFCINLTNEKLQQHFNQHVFKMEQEEYTKEEIDWSYIEFVDNQDVLDLIEKKPGGVIALLDEACMFPRSTHETFAEKLYQTLKDNKRFSKPKLSRTDFTINHYAGDVTYQTDLFLDKNKDYVVPEHAALLCASKCSFVSGLFPPLPEETTKSTKFSSIAAQFKQQLQSLLETLNATEPHYIRCVKPNNLLKPGIFENNDVLQQLRCGGVMEAIRISCAGYPTRKSFDEFVQRFSILEPKVLKCPDEITSCKRLLDRANLKDYQIGKTKVFLRAGQMAELDACRAEVLGRSAIIIQKKGRTYICERQYKLLRFSAIELQRAVRGQIARHRYEGMRREAASLIIQKQCRMYISRTAYKTTYAKAVCIQAGMRGMTARNELRFRRRARAATVIQSDYRSYLARNYYQKLKKASISVQCSWRRTNARRELRKLRMAAKEAKALEAAKINLEKQVEELNLCLESEKRMREAETQENEKLQCALQEMERQFEETKAQLIQERDAAKNVAEQTPIIQENHVVDNELVNKLTAENEQLKDLVNSLERKIGETEKKYEDTSRISEERMSQVIDTESRMIELKTNMQRLEEKLSDMEAENQYIRSKALSTSTSMKKSLLGGAPVNIKTLFTKGDFYVETLFKCVTKDLGFSEGKPVAAFTLFNCLLHWKVFELDKTSIFDHYIMLIGNAIEDRDNISSMAYWLSNTSALFFHLQRCLRAPARKPPTPTGFFGRMAQSFRSSSSLSSSGIDVVQQVEAKYPALLFKQQLAAFVEKIYGILRENMKNDLSPLLSSCIKEHQTGNDNSEPTGSWLNIIECLNRYFKILKENYVPPVLIRKVFNQTFQYINAEIFNSLILQKECCTFNNGEYVKSGLAELEVWCTEATEEYIGPSLDELNYSKQAVSFLVSEKKDELSYDDLTNDICPVLSSQQLYRICTLYSDENDNAKSVSSDVTSRLKLLMTDDTGDDEQSYMLEDNSRFPINVEEISHKDKTVPKVTPPAELLENVAFQFLHDYAP</sequence>
<dbReference type="Gene3D" id="1.20.120.720">
    <property type="entry name" value="Myosin VI head, motor domain, U50 subdomain"/>
    <property type="match status" value="1"/>
</dbReference>
<dbReference type="SMART" id="SM01132">
    <property type="entry name" value="DIL"/>
    <property type="match status" value="1"/>
</dbReference>
<dbReference type="Gene3D" id="3.30.70.1590">
    <property type="match status" value="1"/>
</dbReference>
<evidence type="ECO:0000256" key="2">
    <source>
        <dbReference type="ARBA" id="ARBA00022737"/>
    </source>
</evidence>